<evidence type="ECO:0000313" key="2">
    <source>
        <dbReference type="WBParaSite" id="MhA1_Contig2022.frz3.gene6"/>
    </source>
</evidence>
<dbReference type="WBParaSite" id="MhA1_Contig2022.frz3.gene6">
    <property type="protein sequence ID" value="MhA1_Contig2022.frz3.gene6"/>
    <property type="gene ID" value="MhA1_Contig2022.frz3.gene6"/>
</dbReference>
<dbReference type="AlphaFoldDB" id="A0A1I8BDQ7"/>
<name>A0A1I8BDQ7_MELHA</name>
<accession>A0A1I8BDQ7</accession>
<organism evidence="1 2">
    <name type="scientific">Meloidogyne hapla</name>
    <name type="common">Root-knot nematode worm</name>
    <dbReference type="NCBI Taxonomy" id="6305"/>
    <lineage>
        <taxon>Eukaryota</taxon>
        <taxon>Metazoa</taxon>
        <taxon>Ecdysozoa</taxon>
        <taxon>Nematoda</taxon>
        <taxon>Chromadorea</taxon>
        <taxon>Rhabditida</taxon>
        <taxon>Tylenchina</taxon>
        <taxon>Tylenchomorpha</taxon>
        <taxon>Tylenchoidea</taxon>
        <taxon>Meloidogynidae</taxon>
        <taxon>Meloidogyninae</taxon>
        <taxon>Meloidogyne</taxon>
    </lineage>
</organism>
<sequence>MEETPRQQAPMQAVDQTMIASSSNTSMFNEHYEDPLLDDQHLILSETIIVNHFHADRFTHMVISILDTLLTNNINLDLTNTNECATSLIEFRQHFLYALESSIYSRMPRTSFKLYSHCDEIIKIDIKNKSLMDLVEAEDEFKIANFYCRVGIFLSATNYLLEEIIKNDDIIKAINGTTKGVEFKRKEFSQRFNNSKNHLTPIIKEMRKILLEDENLKFKDLKVEINIKALKTCKN</sequence>
<evidence type="ECO:0000313" key="1">
    <source>
        <dbReference type="Proteomes" id="UP000095281"/>
    </source>
</evidence>
<dbReference type="Proteomes" id="UP000095281">
    <property type="component" value="Unplaced"/>
</dbReference>
<reference evidence="2" key="1">
    <citation type="submission" date="2016-11" db="UniProtKB">
        <authorList>
            <consortium name="WormBaseParasite"/>
        </authorList>
    </citation>
    <scope>IDENTIFICATION</scope>
</reference>
<protein>
    <submittedName>
        <fullName evidence="2">GLTP domain-containing protein</fullName>
    </submittedName>
</protein>
<proteinExistence type="predicted"/>
<keyword evidence="1" id="KW-1185">Reference proteome</keyword>